<keyword evidence="1" id="KW-1133">Transmembrane helix</keyword>
<dbReference type="STRING" id="481448.Minf_0037"/>
<dbReference type="AlphaFoldDB" id="B3DWK2"/>
<reference evidence="2 3" key="1">
    <citation type="journal article" date="2008" name="Biol. Direct">
        <title>Complete genome sequence of the extremely acidophilic methanotroph isolate V4, Methylacidiphilum infernorum, a representative of the bacterial phylum Verrucomicrobia.</title>
        <authorList>
            <person name="Hou S."/>
            <person name="Makarova K.S."/>
            <person name="Saw J.H."/>
            <person name="Senin P."/>
            <person name="Ly B.V."/>
            <person name="Zhou Z."/>
            <person name="Ren Y."/>
            <person name="Wang J."/>
            <person name="Galperin M.Y."/>
            <person name="Omelchenko M.V."/>
            <person name="Wolf Y.I."/>
            <person name="Yutin N."/>
            <person name="Koonin E.V."/>
            <person name="Stott M.B."/>
            <person name="Mountain B.W."/>
            <person name="Crowe M.A."/>
            <person name="Smirnova A.V."/>
            <person name="Dunfield P.F."/>
            <person name="Feng L."/>
            <person name="Wang L."/>
            <person name="Alam M."/>
        </authorList>
    </citation>
    <scope>NUCLEOTIDE SEQUENCE [LARGE SCALE GENOMIC DNA]</scope>
    <source>
        <strain evidence="3">Isolate V4</strain>
    </source>
</reference>
<keyword evidence="1" id="KW-0812">Transmembrane</keyword>
<evidence type="ECO:0000313" key="2">
    <source>
        <dbReference type="EMBL" id="ACD82097.1"/>
    </source>
</evidence>
<feature type="transmembrane region" description="Helical" evidence="1">
    <location>
        <begin position="6"/>
        <end position="26"/>
    </location>
</feature>
<proteinExistence type="predicted"/>
<evidence type="ECO:0000313" key="3">
    <source>
        <dbReference type="Proteomes" id="UP000009149"/>
    </source>
</evidence>
<organism evidence="2 3">
    <name type="scientific">Methylacidiphilum infernorum (isolate V4)</name>
    <name type="common">Methylokorus infernorum (strain V4)</name>
    <dbReference type="NCBI Taxonomy" id="481448"/>
    <lineage>
        <taxon>Bacteria</taxon>
        <taxon>Pseudomonadati</taxon>
        <taxon>Verrucomicrobiota</taxon>
        <taxon>Methylacidiphilae</taxon>
        <taxon>Methylacidiphilales</taxon>
        <taxon>Methylacidiphilaceae</taxon>
        <taxon>Methylacidiphilum (ex Ratnadevi et al. 2023)</taxon>
    </lineage>
</organism>
<gene>
    <name evidence="2" type="ordered locus">Minf_0037</name>
</gene>
<dbReference type="Proteomes" id="UP000009149">
    <property type="component" value="Chromosome"/>
</dbReference>
<name>B3DWK2_METI4</name>
<dbReference type="KEGG" id="min:Minf_0037"/>
<accession>B3DWK2</accession>
<sequence>MPFFLLFILNGLYHGTGIFFSSSLLARSPRGSSFIGQQKGLFARLLYPRRTGKRDCPWILCSRPLKKGI</sequence>
<protein>
    <submittedName>
        <fullName evidence="2">Uncharacterized protein</fullName>
    </submittedName>
</protein>
<keyword evidence="1" id="KW-0472">Membrane</keyword>
<evidence type="ECO:0000256" key="1">
    <source>
        <dbReference type="SAM" id="Phobius"/>
    </source>
</evidence>
<dbReference type="EMBL" id="CP000975">
    <property type="protein sequence ID" value="ACD82097.1"/>
    <property type="molecule type" value="Genomic_DNA"/>
</dbReference>
<dbReference type="HOGENOM" id="CLU_2771145_0_0_0"/>